<comment type="caution">
    <text evidence="2">The sequence shown here is derived from an EMBL/GenBank/DDBJ whole genome shotgun (WGS) entry which is preliminary data.</text>
</comment>
<keyword evidence="3" id="KW-1185">Reference proteome</keyword>
<sequence>MYSRVYPLSVIRRPSFLFLVLIFFVTLHCYRQFTNNQNYFAAPWARHISREAADVSRETSSPDIYSTFSQGVPKPPGSNYSRALVIPRLQREDVSWIAAELKDVEEFVYVVDDPSAPLHPPLNKGHEAMVYLTYLIDHYDNFPDIMIFMHSHGISWHNEEALAFKSAELINRLSNERVTRDGYMNLRCNWGPGCPDWLHPRKKEADPGKQEEVILAKSWTELFPTVEVPAVLSQACCAQFALSGERARAIPKSKYVFYRDWILRTELSDYISGRVWEYLWHVVFTGQNVFCPEQHVCYCDGYGLCFGGAKGMDEYFGLVYQKRDQVRALDKWRKMAKAIEDAEKEGKPPEEIEKMERPEPGKDKVMDREIEEKKQRLGKMVEIAKEKGKDPRIRAEEAGRPWKEGDGF</sequence>
<dbReference type="Proteomes" id="UP000226031">
    <property type="component" value="Unassembled WGS sequence"/>
</dbReference>
<evidence type="ECO:0000313" key="3">
    <source>
        <dbReference type="Proteomes" id="UP000226031"/>
    </source>
</evidence>
<evidence type="ECO:0000313" key="2">
    <source>
        <dbReference type="EMBL" id="PGH33454.1"/>
    </source>
</evidence>
<gene>
    <name evidence="2" type="ORF">GX50_03761</name>
</gene>
<feature type="region of interest" description="Disordered" evidence="1">
    <location>
        <begin position="340"/>
        <end position="367"/>
    </location>
</feature>
<dbReference type="AlphaFoldDB" id="A0A2B7ZAJ3"/>
<reference evidence="2 3" key="1">
    <citation type="submission" date="2017-10" db="EMBL/GenBank/DDBJ databases">
        <title>Comparative genomics in systemic dimorphic fungi from Ajellomycetaceae.</title>
        <authorList>
            <person name="Munoz J.F."/>
            <person name="Mcewen J.G."/>
            <person name="Clay O.K."/>
            <person name="Cuomo C.A."/>
        </authorList>
    </citation>
    <scope>NUCLEOTIDE SEQUENCE [LARGE SCALE GENOMIC DNA]</scope>
    <source>
        <strain evidence="2 3">UAMH4076</strain>
    </source>
</reference>
<proteinExistence type="predicted"/>
<dbReference type="InterPro" id="IPR021838">
    <property type="entry name" value="DUF3431"/>
</dbReference>
<accession>A0A2B7ZAJ3</accession>
<name>A0A2B7ZAJ3_9EURO</name>
<dbReference type="VEuPathDB" id="FungiDB:EMCG_00335"/>
<feature type="region of interest" description="Disordered" evidence="1">
    <location>
        <begin position="385"/>
        <end position="408"/>
    </location>
</feature>
<organism evidence="2 3">
    <name type="scientific">[Emmonsia] crescens</name>
    <dbReference type="NCBI Taxonomy" id="73230"/>
    <lineage>
        <taxon>Eukaryota</taxon>
        <taxon>Fungi</taxon>
        <taxon>Dikarya</taxon>
        <taxon>Ascomycota</taxon>
        <taxon>Pezizomycotina</taxon>
        <taxon>Eurotiomycetes</taxon>
        <taxon>Eurotiomycetidae</taxon>
        <taxon>Onygenales</taxon>
        <taxon>Ajellomycetaceae</taxon>
        <taxon>Emergomyces</taxon>
    </lineage>
</organism>
<dbReference type="EMBL" id="PDND01000063">
    <property type="protein sequence ID" value="PGH33454.1"/>
    <property type="molecule type" value="Genomic_DNA"/>
</dbReference>
<dbReference type="Pfam" id="PF11913">
    <property type="entry name" value="DUF3431"/>
    <property type="match status" value="1"/>
</dbReference>
<dbReference type="STRING" id="73230.A0A2B7ZAJ3"/>
<evidence type="ECO:0000256" key="1">
    <source>
        <dbReference type="SAM" id="MobiDB-lite"/>
    </source>
</evidence>
<protein>
    <submittedName>
        <fullName evidence="2">Uncharacterized protein</fullName>
    </submittedName>
</protein>
<dbReference type="PANTHER" id="PTHR37490">
    <property type="entry name" value="EXPRESSED PROTEIN"/>
    <property type="match status" value="1"/>
</dbReference>
<dbReference type="PANTHER" id="PTHR37490:SF3">
    <property type="entry name" value="DUF3431 DOMAIN CONTAINING PROTEIN"/>
    <property type="match status" value="1"/>
</dbReference>